<protein>
    <submittedName>
        <fullName evidence="1">Uncharacterized protein</fullName>
    </submittedName>
</protein>
<accession>A7H2U9</accession>
<evidence type="ECO:0000313" key="2">
    <source>
        <dbReference type="Proteomes" id="UP000002302"/>
    </source>
</evidence>
<dbReference type="EMBL" id="CP000768">
    <property type="protein sequence ID" value="ABS44096.1"/>
    <property type="molecule type" value="Genomic_DNA"/>
</dbReference>
<dbReference type="KEGG" id="cjd:JJD26997_0675"/>
<evidence type="ECO:0000313" key="1">
    <source>
        <dbReference type="EMBL" id="ABS44096.1"/>
    </source>
</evidence>
<dbReference type="HOGENOM" id="CLU_3286443_0_0_7"/>
<gene>
    <name evidence="1" type="ordered locus">JJD26997_0675</name>
</gene>
<organism evidence="1 2">
    <name type="scientific">Campylobacter jejuni subsp. doylei (strain ATCC BAA-1458 / RM4099 / 269.97)</name>
    <dbReference type="NCBI Taxonomy" id="360109"/>
    <lineage>
        <taxon>Bacteria</taxon>
        <taxon>Pseudomonadati</taxon>
        <taxon>Campylobacterota</taxon>
        <taxon>Epsilonproteobacteria</taxon>
        <taxon>Campylobacterales</taxon>
        <taxon>Campylobacteraceae</taxon>
        <taxon>Campylobacter</taxon>
    </lineage>
</organism>
<sequence>MGFLCFKLRKNHFYSFEKSVIWEFFQNYLEIITCFLKYCL</sequence>
<reference evidence="2" key="1">
    <citation type="submission" date="2007-07" db="EMBL/GenBank/DDBJ databases">
        <title>Complete genome sequence of Campylobacter jejuni subsp doylei 269.97 isolated from human blood.</title>
        <authorList>
            <person name="Fouts D.E."/>
            <person name="Mongodin E.F."/>
            <person name="Puiu D."/>
            <person name="Sebastian Y."/>
            <person name="Miller W.G."/>
            <person name="Mandrell R.E."/>
            <person name="Lastovica A.J."/>
            <person name="Nelson K.E."/>
        </authorList>
    </citation>
    <scope>NUCLEOTIDE SEQUENCE [LARGE SCALE GENOMIC DNA]</scope>
    <source>
        <strain evidence="2">ATCC BAA-1458 / RM4099 / 269.97</strain>
    </source>
</reference>
<dbReference type="AlphaFoldDB" id="A7H2U9"/>
<dbReference type="Proteomes" id="UP000002302">
    <property type="component" value="Chromosome"/>
</dbReference>
<proteinExistence type="predicted"/>
<name>A7H2U9_CAMJD</name>